<evidence type="ECO:0000256" key="3">
    <source>
        <dbReference type="SAM" id="Coils"/>
    </source>
</evidence>
<dbReference type="STRING" id="157072.A0A024UT93"/>
<feature type="compositionally biased region" description="Basic and acidic residues" evidence="4">
    <location>
        <begin position="676"/>
        <end position="699"/>
    </location>
</feature>
<dbReference type="SMART" id="SM00369">
    <property type="entry name" value="LRR_TYP"/>
    <property type="match status" value="6"/>
</dbReference>
<feature type="compositionally biased region" description="Acidic residues" evidence="4">
    <location>
        <begin position="717"/>
        <end position="728"/>
    </location>
</feature>
<reference evidence="5" key="1">
    <citation type="submission" date="2013-12" db="EMBL/GenBank/DDBJ databases">
        <title>The Genome Sequence of Aphanomyces invadans NJM9701.</title>
        <authorList>
            <consortium name="The Broad Institute Genomics Platform"/>
            <person name="Russ C."/>
            <person name="Tyler B."/>
            <person name="van West P."/>
            <person name="Dieguez-Uribeondo J."/>
            <person name="Young S.K."/>
            <person name="Zeng Q."/>
            <person name="Gargeya S."/>
            <person name="Fitzgerald M."/>
            <person name="Abouelleil A."/>
            <person name="Alvarado L."/>
            <person name="Chapman S.B."/>
            <person name="Gainer-Dewar J."/>
            <person name="Goldberg J."/>
            <person name="Griggs A."/>
            <person name="Gujja S."/>
            <person name="Hansen M."/>
            <person name="Howarth C."/>
            <person name="Imamovic A."/>
            <person name="Ireland A."/>
            <person name="Larimer J."/>
            <person name="McCowan C."/>
            <person name="Murphy C."/>
            <person name="Pearson M."/>
            <person name="Poon T.W."/>
            <person name="Priest M."/>
            <person name="Roberts A."/>
            <person name="Saif S."/>
            <person name="Shea T."/>
            <person name="Sykes S."/>
            <person name="Wortman J."/>
            <person name="Nusbaum C."/>
            <person name="Birren B."/>
        </authorList>
    </citation>
    <scope>NUCLEOTIDE SEQUENCE [LARGE SCALE GENOMIC DNA]</scope>
    <source>
        <strain evidence="5">NJM9701</strain>
    </source>
</reference>
<dbReference type="PROSITE" id="PS51450">
    <property type="entry name" value="LRR"/>
    <property type="match status" value="1"/>
</dbReference>
<evidence type="ECO:0000256" key="2">
    <source>
        <dbReference type="ARBA" id="ARBA00022737"/>
    </source>
</evidence>
<dbReference type="InterPro" id="IPR032675">
    <property type="entry name" value="LRR_dom_sf"/>
</dbReference>
<dbReference type="AlphaFoldDB" id="A0A024UT93"/>
<evidence type="ECO:0000313" key="5">
    <source>
        <dbReference type="EMBL" id="ETW09142.1"/>
    </source>
</evidence>
<dbReference type="RefSeq" id="XP_008862947.1">
    <property type="nucleotide sequence ID" value="XM_008864725.1"/>
</dbReference>
<dbReference type="GeneID" id="20078628"/>
<evidence type="ECO:0000256" key="4">
    <source>
        <dbReference type="SAM" id="MobiDB-lite"/>
    </source>
</evidence>
<dbReference type="GO" id="GO:0005737">
    <property type="term" value="C:cytoplasm"/>
    <property type="evidence" value="ECO:0007669"/>
    <property type="project" value="TreeGrafter"/>
</dbReference>
<feature type="compositionally biased region" description="Low complexity" evidence="4">
    <location>
        <begin position="664"/>
        <end position="675"/>
    </location>
</feature>
<dbReference type="eggNOG" id="KOG0619">
    <property type="taxonomic scope" value="Eukaryota"/>
</dbReference>
<feature type="compositionally biased region" description="Acidic residues" evidence="4">
    <location>
        <begin position="700"/>
        <end position="709"/>
    </location>
</feature>
<dbReference type="SMART" id="SM00364">
    <property type="entry name" value="LRR_BAC"/>
    <property type="match status" value="6"/>
</dbReference>
<dbReference type="OrthoDB" id="73067at2759"/>
<organism evidence="5">
    <name type="scientific">Aphanomyces invadans</name>
    <dbReference type="NCBI Taxonomy" id="157072"/>
    <lineage>
        <taxon>Eukaryota</taxon>
        <taxon>Sar</taxon>
        <taxon>Stramenopiles</taxon>
        <taxon>Oomycota</taxon>
        <taxon>Saprolegniomycetes</taxon>
        <taxon>Saprolegniales</taxon>
        <taxon>Verrucalvaceae</taxon>
        <taxon>Aphanomyces</taxon>
    </lineage>
</organism>
<dbReference type="PANTHER" id="PTHR48051:SF54">
    <property type="entry name" value="LEUCINE-RICH REPEAT-CONTAINING PROTEIN"/>
    <property type="match status" value="1"/>
</dbReference>
<keyword evidence="3" id="KW-0175">Coiled coil</keyword>
<keyword evidence="2" id="KW-0677">Repeat</keyword>
<dbReference type="VEuPathDB" id="FungiDB:H310_01578"/>
<keyword evidence="1" id="KW-0433">Leucine-rich repeat</keyword>
<accession>A0A024UT93</accession>
<sequence>MMMGAPSAALGKAERDAWIQAKIAKNRKLKENEEARLAEEALQAKERLWSPYGRAALVHNELNIAWKGDLDIFHWTRVLPYRDLVALRVTGHALVDVPAELPIRLPSLQILCLISNQLETLPDNLGLLTHLVELDLTKNKLKALPESICNIKTLTYLNLSNNVLETLPSRFGELFRLERVWVEGNQLTQTPLSFGKLRCSCANLNGNRLRDWNLWRPEFTLLTTLTLNLNHLTGLPDTLCTLPALTSLSASNNNLTCLPESFGSLVKLRWLRLDWNRIKELPYSFRHLTALESIHMERNPMTMPPLEIIYQGASTAVAYMHQRYLAWLRQERRKVVEQLQAVLAAFQVELDVAMSGRPTSDVESWAAFLAVFTPGVERIVRGTALPFYALVLPALFSGILPTVQRHWADHPELRPSDSIVSFDFFDLPERVVVDAMTNYDDEYSMALVTDQAAYFRRCGCIDPTTNARKPCNRTPTPYQCERHDAALFRVKMVTAQEYKEMQSDSYLVARRERLANAMRAKCVEYINSEPGIEFFDKTSIECAKTLLAARVARDKQVKQNAKHAKAVASTRRKTLQKIQALQAKHSRRSLALGKTMEGLRKELDLVQLQIRAAAPGQGKALLARRDELDKRIDQAKHDLRLVEQDPALRKLQQKIEALDGNPRTSTKSSQHSTTTLHDETNDDNASHDEDDNSKNSDDRASDDEDDAESASDRSDSDETSEELADDPADANSWMAGLGDIPGLEPVTNWIDAATAIIEGILDTRQPPKKPHLEEVAHMYNHHLRDTYTKHKMAKVRNKVTTEFYQMRFVLRKWMGFGNRVVFVAWRDYVRETVAVRKATSTKQRLDDDLAQQNRIAEVELGKLDALCWAKKVNPYTDAEYYEHRTTGAILDTPPPYWEDVQEPEVTTTVASVPYLPPIR</sequence>
<proteinExistence type="predicted"/>
<dbReference type="PANTHER" id="PTHR48051">
    <property type="match status" value="1"/>
</dbReference>
<gene>
    <name evidence="5" type="ORF">H310_01578</name>
</gene>
<dbReference type="EMBL" id="KI913953">
    <property type="protein sequence ID" value="ETW09142.1"/>
    <property type="molecule type" value="Genomic_DNA"/>
</dbReference>
<feature type="region of interest" description="Disordered" evidence="4">
    <location>
        <begin position="654"/>
        <end position="736"/>
    </location>
</feature>
<feature type="coiled-coil region" evidence="3">
    <location>
        <begin position="21"/>
        <end position="48"/>
    </location>
</feature>
<name>A0A024UT93_9STRA</name>
<dbReference type="InterPro" id="IPR001611">
    <property type="entry name" value="Leu-rich_rpt"/>
</dbReference>
<dbReference type="SUPFAM" id="SSF52058">
    <property type="entry name" value="L domain-like"/>
    <property type="match status" value="1"/>
</dbReference>
<dbReference type="InterPro" id="IPR050216">
    <property type="entry name" value="LRR_domain-containing"/>
</dbReference>
<evidence type="ECO:0000256" key="1">
    <source>
        <dbReference type="ARBA" id="ARBA00022614"/>
    </source>
</evidence>
<dbReference type="Gene3D" id="3.80.10.10">
    <property type="entry name" value="Ribonuclease Inhibitor"/>
    <property type="match status" value="2"/>
</dbReference>
<dbReference type="Pfam" id="PF13855">
    <property type="entry name" value="LRR_8"/>
    <property type="match status" value="2"/>
</dbReference>
<protein>
    <submittedName>
        <fullName evidence="5">Uncharacterized protein</fullName>
    </submittedName>
</protein>
<dbReference type="InterPro" id="IPR003591">
    <property type="entry name" value="Leu-rich_rpt_typical-subtyp"/>
</dbReference>